<evidence type="ECO:0000256" key="3">
    <source>
        <dbReference type="SAM" id="SignalP"/>
    </source>
</evidence>
<organism evidence="4 5">
    <name type="scientific">Stutzerimonas stutzeri</name>
    <name type="common">Pseudomonas stutzeri</name>
    <dbReference type="NCBI Taxonomy" id="316"/>
    <lineage>
        <taxon>Bacteria</taxon>
        <taxon>Pseudomonadati</taxon>
        <taxon>Pseudomonadota</taxon>
        <taxon>Gammaproteobacteria</taxon>
        <taxon>Pseudomonadales</taxon>
        <taxon>Pseudomonadaceae</taxon>
        <taxon>Stutzerimonas</taxon>
    </lineage>
</organism>
<dbReference type="EMBL" id="JXXD01000240">
    <property type="protein sequence ID" value="KIZ33490.1"/>
    <property type="molecule type" value="Genomic_DNA"/>
</dbReference>
<protein>
    <submittedName>
        <fullName evidence="4">Membrane protein</fullName>
    </submittedName>
</protein>
<dbReference type="InterPro" id="IPR038482">
    <property type="entry name" value="Tp34-type_sf"/>
</dbReference>
<dbReference type="InterPro" id="IPR018470">
    <property type="entry name" value="Metal-bd_Tp34-typ"/>
</dbReference>
<feature type="signal peptide" evidence="3">
    <location>
        <begin position="1"/>
        <end position="23"/>
    </location>
</feature>
<dbReference type="Pfam" id="PF10634">
    <property type="entry name" value="Iron_transport"/>
    <property type="match status" value="1"/>
</dbReference>
<accession>A0A0D7DZ58</accession>
<dbReference type="Proteomes" id="UP000032439">
    <property type="component" value="Unassembled WGS sequence"/>
</dbReference>
<keyword evidence="2 3" id="KW-0732">Signal</keyword>
<reference evidence="4 5" key="1">
    <citation type="submission" date="2014-11" db="EMBL/GenBank/DDBJ databases">
        <title>Genomics and ecophysiology of heterotrophic nitrogen fixing bacteria isolated from estuarine surface water.</title>
        <authorList>
            <person name="Bentzon-Tilia M."/>
            <person name="Severin I."/>
            <person name="Hansen L.H."/>
            <person name="Riemann L."/>
        </authorList>
    </citation>
    <scope>NUCLEOTIDE SEQUENCE [LARGE SCALE GENOMIC DNA]</scope>
    <source>
        <strain evidence="4 5">BAL361</strain>
    </source>
</reference>
<evidence type="ECO:0000256" key="1">
    <source>
        <dbReference type="ARBA" id="ARBA00010013"/>
    </source>
</evidence>
<comment type="similarity">
    <text evidence="1">Belongs to the UPF0423 family.</text>
</comment>
<evidence type="ECO:0000313" key="4">
    <source>
        <dbReference type="EMBL" id="KIZ33490.1"/>
    </source>
</evidence>
<dbReference type="RefSeq" id="WP_044316168.1">
    <property type="nucleotide sequence ID" value="NZ_JXXD01000240.1"/>
</dbReference>
<proteinExistence type="inferred from homology"/>
<sequence length="180" mass="19645">MRIPATLAITTLLLTPLAPLAQAKEYPIGEPQQCGGMEVGAVYLQPVEMDPPGMMRAAAESDVHLEADISATEDNRNGWQEGSFVPYLSIHYTLRKKGSDEVVEGDFHPMVANDGPHYGDNVKLLGPGKYQLTYKILPPGSGHNMFGRHTDKETGVAPWFEGCELTYEFTYAGIGKKGGY</sequence>
<name>A0A0D7DZ58_STUST</name>
<dbReference type="Gene3D" id="2.60.40.2480">
    <property type="entry name" value="Periplasmic metal-binding protein Tp34-type"/>
    <property type="match status" value="1"/>
</dbReference>
<comment type="caution">
    <text evidence="4">The sequence shown here is derived from an EMBL/GenBank/DDBJ whole genome shotgun (WGS) entry which is preliminary data.</text>
</comment>
<dbReference type="AlphaFoldDB" id="A0A0D7DZ58"/>
<gene>
    <name evidence="4" type="ORF">LO50_20280</name>
</gene>
<evidence type="ECO:0000313" key="5">
    <source>
        <dbReference type="Proteomes" id="UP000032439"/>
    </source>
</evidence>
<evidence type="ECO:0000256" key="2">
    <source>
        <dbReference type="ARBA" id="ARBA00022729"/>
    </source>
</evidence>
<feature type="chain" id="PRO_5002318972" evidence="3">
    <location>
        <begin position="24"/>
        <end position="180"/>
    </location>
</feature>
<dbReference type="PATRIC" id="fig|316.110.peg.2394"/>
<dbReference type="PIRSF" id="PIRSF017018">
    <property type="entry name" value="Tp34"/>
    <property type="match status" value="1"/>
</dbReference>